<gene>
    <name evidence="2" type="ORF">OOZ35_00255</name>
</gene>
<protein>
    <submittedName>
        <fullName evidence="2">Uncharacterized protein</fullName>
    </submittedName>
</protein>
<reference evidence="2" key="1">
    <citation type="submission" date="2022-11" db="EMBL/GenBank/DDBJ databases">
        <title>Refractory cell wall polysaccharides provide important carbon source for microbial heterotrophs in the hadal ocean.</title>
        <authorList>
            <person name="Zhu X."/>
        </authorList>
    </citation>
    <scope>NUCLEOTIDE SEQUENCE</scope>
    <source>
        <strain evidence="2">MTRN7</strain>
    </source>
</reference>
<evidence type="ECO:0000313" key="3">
    <source>
        <dbReference type="Proteomes" id="UP001149142"/>
    </source>
</evidence>
<sequence>MSIHASNNPSECSSTSVDGTPFSQYINEQIESQISQDYTQKGGYNGTTQDLKDEFDNAIFNGAKTYQTLADFNAVSPVPEDGTPFIIANDSNEENNGQWSVQGGVAVQNARTVENVVEITNDTKGVTGLAVDSFIKSEFDVNLSNKLERLLEFDFGVDWITEAENSLTIDSADATRSINYYISNKDNYIKPNDKTNVKLDINVVGGSYLIGFYSRLNGANLETKVFSGSGDFTSTLEHLFNNQPQITDFRILIRALGGAILTASNLYVGKGDNSVNVKKYNEVYSGNAIDGYVYNYSPVYNLRNYRNDSLTTSLTNYNLGEIKGTDAGVSKFDFNVNNTDLINSDAFYISALFKQEVLNAFKITIAQFDEDDVQLNTRTLGIYTQNIFKEFYYTNSIDANASYIRITLENESGDANSSVFFQNFIISNKPVNQKSIIKDTFPVKYETALEIFKDNVRQAIVGGKVWEKKKQEKVKDYMDEASNQNVYDTLSTKSIQDRVYNPVIVDTKGTDNTGFKGRVLLHIDNDGWMYFKNANTNIERIKCEDFENLLVQHDGSGIDVNNLQEVLTLDPTQTNTEKQAWIDANYQDWKMVPASADSLFEQVANTGIYNTILVEFPNRSLLCKNRLIRKDWTVVTPILNFPIIGNPVEVYIKDGATELFRDYVENLDSILKFGILNATEKAAINFNHNKSISFSGQTLSSGNYTIGLRMRRCGTDVVSGNINVFINDVLQGTIPVNTPIDTSGGDSYENTVDVEALINLSSSLGVSDELKLTVSCDTTKDLEIGNGGALNLWNHTNRDRFAVLGEYSSAGGGRTSGLVYFSQDNGENWNVIFDMSLNPFIDGNTGTHIHAAFIDPFWKQIHLLFGDEEEYNVRINITDTLSQNNVKYQIEKTYDEFYSGKEQWVSGYAMSDVILFGSDAIPTCFGRMNRVDKEKLTSREMSFLISDTLLTHVPTHYSRQNETDNLLIRSSRANVNHPVREQNTSLLHCTSDGIHFKEIWKDVIKHKGFGQGNNSVVFHYNNKIYSVMWGDGRFENDHFLLIGDYKV</sequence>
<name>A0ABT4RVQ6_9FLAO</name>
<organism evidence="2 3">
    <name type="scientific">Mesoflavibacter profundi</name>
    <dbReference type="NCBI Taxonomy" id="2708110"/>
    <lineage>
        <taxon>Bacteria</taxon>
        <taxon>Pseudomonadati</taxon>
        <taxon>Bacteroidota</taxon>
        <taxon>Flavobacteriia</taxon>
        <taxon>Flavobacteriales</taxon>
        <taxon>Flavobacteriaceae</taxon>
        <taxon>Mesoflavibacter</taxon>
    </lineage>
</organism>
<proteinExistence type="predicted"/>
<evidence type="ECO:0000256" key="1">
    <source>
        <dbReference type="SAM" id="MobiDB-lite"/>
    </source>
</evidence>
<dbReference type="RefSeq" id="WP_270004846.1">
    <property type="nucleotide sequence ID" value="NZ_JAPFGC010000001.1"/>
</dbReference>
<keyword evidence="3" id="KW-1185">Reference proteome</keyword>
<dbReference type="Proteomes" id="UP001149142">
    <property type="component" value="Unassembled WGS sequence"/>
</dbReference>
<evidence type="ECO:0000313" key="2">
    <source>
        <dbReference type="EMBL" id="MDA0175917.1"/>
    </source>
</evidence>
<accession>A0ABT4RVQ6</accession>
<comment type="caution">
    <text evidence="2">The sequence shown here is derived from an EMBL/GenBank/DDBJ whole genome shotgun (WGS) entry which is preliminary data.</text>
</comment>
<feature type="region of interest" description="Disordered" evidence="1">
    <location>
        <begin position="1"/>
        <end position="21"/>
    </location>
</feature>
<dbReference type="EMBL" id="JAPFGC010000001">
    <property type="protein sequence ID" value="MDA0175917.1"/>
    <property type="molecule type" value="Genomic_DNA"/>
</dbReference>